<gene>
    <name evidence="2" type="ORF">WG78_19200</name>
</gene>
<feature type="compositionally biased region" description="Low complexity" evidence="1">
    <location>
        <begin position="385"/>
        <end position="395"/>
    </location>
</feature>
<accession>A0A0N0GLE2</accession>
<sequence length="942" mass="101090">MDKNEILARARTTFIGAFNDAAELLAPATLLRLTAATETGVLTAAERYTLYEARNVLQKNEIPVRQLLRDRMEVLVNRSFQTAYSTFRPSFADSFAQTTLSLIDTSTQEEELRVDTVTRRYRNTSEQELRDLNIRMAVLFGQEDIKERENPFRPWLFARAISQAVEALGQGPDTATVLTDYLAEEFTPSVHRVYERLNQLLSDEGIGTNLQLKIRRTAQSRPAGIPGQMPQAGAHDDGGAHADSPFAGMQPNPAFAMPGGHADPFAAMAGAQAMGNPFAQAMAQAGNPFAGLQNAFSPDPTDQLLQAVQRAVSGGGDVPGGAADAAVGGSVPNLPQGLPGGMPQLFAHGAFPQGGFGQGGMPQAGFGPATGMPGGLGGGMGGSAQQGFGASPAAGGTAGEAARKSWLSGASGVSDALRHLFSGMRKVAPRSADDLASPFGAPGATDEPLHFDGGADSFEREAAFEPTQFTGSAVIHTPLSGMVEELQYIATPDASGIMENGRVRNLIMEARARLSDVAKDSTEQMVIDTVAMLFEFILSDTEVPAEVRAQLGRLQFLVLKTALLDPDFFTQAHHPARMLVNRIGSISLGLRSLDPSGERISIEIRQIIETLLADKSEGLALFTRMLDEFDAFIARELRSADARVERAVAAVESSENHTLLYARTAGKLGDALSAFRLDTVFHDFLVNAWSHAVERAGRNSPERAHRYRELVPDLVWSIAPKVLPSERKEFLGMIPGMLATLREGMAESGLTREQQTAFLGWLADRHKLALSAASVPAPVPPLDMLRETFAGFVHAPAESEGRDEEAAAFDRAHLAEAIQELDIELDLIDHVLAQESDEAVAAPSAPGDELQNRLQNGVMVEVNLDGKPSIARLNWISTSASTLVLTLEGHEKPSVVSVKLFRRLLDSGRARFIEAAPLFERAVTALMDSADKVDQTPLPLAA</sequence>
<evidence type="ECO:0000313" key="2">
    <source>
        <dbReference type="EMBL" id="KPC49904.1"/>
    </source>
</evidence>
<dbReference type="AlphaFoldDB" id="A0A0N0GLE2"/>
<dbReference type="InterPro" id="IPR012434">
    <property type="entry name" value="DUF1631"/>
</dbReference>
<proteinExistence type="predicted"/>
<protein>
    <recommendedName>
        <fullName evidence="4">Thymidine phosphorylase</fullName>
    </recommendedName>
</protein>
<feature type="region of interest" description="Disordered" evidence="1">
    <location>
        <begin position="219"/>
        <end position="254"/>
    </location>
</feature>
<name>A0A0N0GLE2_9NEIS</name>
<dbReference type="RefSeq" id="WP_053939427.1">
    <property type="nucleotide sequence ID" value="NZ_LAQT01000034.1"/>
</dbReference>
<reference evidence="2 3" key="1">
    <citation type="submission" date="2015-07" db="EMBL/GenBank/DDBJ databases">
        <title>Draft genome sequence of the Amantichitinum ursilacus IGB-41, a new chitin-degrading bacterium.</title>
        <authorList>
            <person name="Kirstahler P."/>
            <person name="Guenther M."/>
            <person name="Grumaz C."/>
            <person name="Rupp S."/>
            <person name="Zibek S."/>
            <person name="Sohn K."/>
        </authorList>
    </citation>
    <scope>NUCLEOTIDE SEQUENCE [LARGE SCALE GENOMIC DNA]</scope>
    <source>
        <strain evidence="2 3">IGB-41</strain>
    </source>
</reference>
<organism evidence="2 3">
    <name type="scientific">Amantichitinum ursilacus</name>
    <dbReference type="NCBI Taxonomy" id="857265"/>
    <lineage>
        <taxon>Bacteria</taxon>
        <taxon>Pseudomonadati</taxon>
        <taxon>Pseudomonadota</taxon>
        <taxon>Betaproteobacteria</taxon>
        <taxon>Neisseriales</taxon>
        <taxon>Chitinibacteraceae</taxon>
        <taxon>Amantichitinum</taxon>
    </lineage>
</organism>
<dbReference type="PATRIC" id="fig|857265.3.peg.3936"/>
<dbReference type="OrthoDB" id="8571923at2"/>
<dbReference type="Proteomes" id="UP000037939">
    <property type="component" value="Unassembled WGS sequence"/>
</dbReference>
<evidence type="ECO:0008006" key="4">
    <source>
        <dbReference type="Google" id="ProtNLM"/>
    </source>
</evidence>
<comment type="caution">
    <text evidence="2">The sequence shown here is derived from an EMBL/GenBank/DDBJ whole genome shotgun (WGS) entry which is preliminary data.</text>
</comment>
<dbReference type="STRING" id="857265.WG78_19200"/>
<dbReference type="Pfam" id="PF07793">
    <property type="entry name" value="DUF1631"/>
    <property type="match status" value="2"/>
</dbReference>
<dbReference type="EMBL" id="LAQT01000034">
    <property type="protein sequence ID" value="KPC49904.1"/>
    <property type="molecule type" value="Genomic_DNA"/>
</dbReference>
<evidence type="ECO:0000256" key="1">
    <source>
        <dbReference type="SAM" id="MobiDB-lite"/>
    </source>
</evidence>
<feature type="region of interest" description="Disordered" evidence="1">
    <location>
        <begin position="364"/>
        <end position="397"/>
    </location>
</feature>
<feature type="compositionally biased region" description="Gly residues" evidence="1">
    <location>
        <begin position="372"/>
        <end position="384"/>
    </location>
</feature>
<keyword evidence="3" id="KW-1185">Reference proteome</keyword>
<evidence type="ECO:0000313" key="3">
    <source>
        <dbReference type="Proteomes" id="UP000037939"/>
    </source>
</evidence>